<dbReference type="AlphaFoldDB" id="A0A2T7PTG5"/>
<dbReference type="OrthoDB" id="6040087at2759"/>
<dbReference type="GO" id="GO:0006508">
    <property type="term" value="P:proteolysis"/>
    <property type="evidence" value="ECO:0007669"/>
    <property type="project" value="InterPro"/>
</dbReference>
<dbReference type="InterPro" id="IPR001590">
    <property type="entry name" value="Peptidase_M12B"/>
</dbReference>
<dbReference type="Gene3D" id="3.40.390.10">
    <property type="entry name" value="Collagenase (Catalytic Domain)"/>
    <property type="match status" value="1"/>
</dbReference>
<comment type="caution">
    <text evidence="3">The sequence shown here is derived from an EMBL/GenBank/DDBJ whole genome shotgun (WGS) entry which is preliminary data.</text>
</comment>
<keyword evidence="4" id="KW-1185">Reference proteome</keyword>
<dbReference type="PANTHER" id="PTHR11905:SF159">
    <property type="entry name" value="ADAM METALLOPROTEASE"/>
    <property type="match status" value="1"/>
</dbReference>
<organism evidence="3 4">
    <name type="scientific">Pomacea canaliculata</name>
    <name type="common">Golden apple snail</name>
    <dbReference type="NCBI Taxonomy" id="400727"/>
    <lineage>
        <taxon>Eukaryota</taxon>
        <taxon>Metazoa</taxon>
        <taxon>Spiralia</taxon>
        <taxon>Lophotrochozoa</taxon>
        <taxon>Mollusca</taxon>
        <taxon>Gastropoda</taxon>
        <taxon>Caenogastropoda</taxon>
        <taxon>Architaenioglossa</taxon>
        <taxon>Ampullarioidea</taxon>
        <taxon>Ampullariidae</taxon>
        <taxon>Pomacea</taxon>
    </lineage>
</organism>
<dbReference type="PROSITE" id="PS50215">
    <property type="entry name" value="ADAM_MEPRO"/>
    <property type="match status" value="1"/>
</dbReference>
<evidence type="ECO:0000313" key="3">
    <source>
        <dbReference type="EMBL" id="PVD36723.1"/>
    </source>
</evidence>
<keyword evidence="1" id="KW-0479">Metal-binding</keyword>
<dbReference type="EMBL" id="PZQS01000002">
    <property type="protein sequence ID" value="PVD36723.1"/>
    <property type="molecule type" value="Genomic_DNA"/>
</dbReference>
<dbReference type="InterPro" id="IPR024079">
    <property type="entry name" value="MetalloPept_cat_dom_sf"/>
</dbReference>
<dbReference type="GO" id="GO:0046872">
    <property type="term" value="F:metal ion binding"/>
    <property type="evidence" value="ECO:0007669"/>
    <property type="project" value="UniProtKB-KW"/>
</dbReference>
<dbReference type="Pfam" id="PF01421">
    <property type="entry name" value="Reprolysin"/>
    <property type="match status" value="1"/>
</dbReference>
<feature type="binding site" evidence="1">
    <location>
        <position position="315"/>
    </location>
    <ligand>
        <name>Zn(2+)</name>
        <dbReference type="ChEBI" id="CHEBI:29105"/>
        <note>catalytic</note>
    </ligand>
</feature>
<reference evidence="3 4" key="1">
    <citation type="submission" date="2018-04" db="EMBL/GenBank/DDBJ databases">
        <title>The genome of golden apple snail Pomacea canaliculata provides insight into stress tolerance and invasive adaptation.</title>
        <authorList>
            <person name="Liu C."/>
            <person name="Liu B."/>
            <person name="Ren Y."/>
            <person name="Zhang Y."/>
            <person name="Wang H."/>
            <person name="Li S."/>
            <person name="Jiang F."/>
            <person name="Yin L."/>
            <person name="Zhang G."/>
            <person name="Qian W."/>
            <person name="Fan W."/>
        </authorList>
    </citation>
    <scope>NUCLEOTIDE SEQUENCE [LARGE SCALE GENOMIC DNA]</scope>
    <source>
        <strain evidence="3">SZHN2017</strain>
        <tissue evidence="3">Muscle</tissue>
    </source>
</reference>
<evidence type="ECO:0000313" key="4">
    <source>
        <dbReference type="Proteomes" id="UP000245119"/>
    </source>
</evidence>
<proteinExistence type="predicted"/>
<dbReference type="Proteomes" id="UP000245119">
    <property type="component" value="Linkage Group LG2"/>
</dbReference>
<feature type="binding site" evidence="1">
    <location>
        <position position="325"/>
    </location>
    <ligand>
        <name>Zn(2+)</name>
        <dbReference type="ChEBI" id="CHEBI:29105"/>
        <note>catalytic</note>
    </ligand>
</feature>
<sequence>MDDRRRVPTVLTLTRYSLTKRDVEDHVASPSSKSRNFELRLTSGEGLRMSLQKRNVLSSDLRVVERFDKETIISRPVIKDCFFSGFLEDKAGFASLSLCDGNVGAIRSKNRSFQLHPLPEDVVSHSPFLHVLLTWSNETDDKLSSLEDFLEVPEDVLENEDANDMKFQRSVSDKKLKIEVGVYLDRLFLNKVNQNLKLSSNQQLTDLIARKWSGIAGVLHNPSLVGWDITIKVVNLEIWHSNPSWYQDSIKDLGQRLKMACINTMNQPFDYVSIETADADPPQRMGLAYVGGMCSHRSRCGITKGAYTHFRFELHEMGHNLGLKHDDQISQCSGTEKGFMSNVENVFRPCYAKVWDSFFRDSKRSCLFQDNVDTQHFNPIG</sequence>
<accession>A0A2T7PTG5</accession>
<evidence type="ECO:0000256" key="1">
    <source>
        <dbReference type="PROSITE-ProRule" id="PRU00276"/>
    </source>
</evidence>
<name>A0A2T7PTG5_POMCA</name>
<evidence type="ECO:0000259" key="2">
    <source>
        <dbReference type="PROSITE" id="PS50215"/>
    </source>
</evidence>
<protein>
    <recommendedName>
        <fullName evidence="2">Peptidase M12B domain-containing protein</fullName>
    </recommendedName>
</protein>
<dbReference type="SUPFAM" id="SSF55486">
    <property type="entry name" value="Metalloproteases ('zincins'), catalytic domain"/>
    <property type="match status" value="1"/>
</dbReference>
<feature type="binding site" evidence="1">
    <location>
        <position position="319"/>
    </location>
    <ligand>
        <name>Zn(2+)</name>
        <dbReference type="ChEBI" id="CHEBI:29105"/>
        <note>catalytic</note>
    </ligand>
</feature>
<feature type="domain" description="Peptidase M12B" evidence="2">
    <location>
        <begin position="176"/>
        <end position="371"/>
    </location>
</feature>
<keyword evidence="1" id="KW-0862">Zinc</keyword>
<comment type="caution">
    <text evidence="1">Lacks conserved residue(s) required for the propagation of feature annotation.</text>
</comment>
<dbReference type="GO" id="GO:0004222">
    <property type="term" value="F:metalloendopeptidase activity"/>
    <property type="evidence" value="ECO:0007669"/>
    <property type="project" value="InterPro"/>
</dbReference>
<feature type="active site" evidence="1">
    <location>
        <position position="316"/>
    </location>
</feature>
<gene>
    <name evidence="3" type="ORF">C0Q70_03709</name>
</gene>
<dbReference type="PANTHER" id="PTHR11905">
    <property type="entry name" value="ADAM A DISINTEGRIN AND METALLOPROTEASE DOMAIN"/>
    <property type="match status" value="1"/>
</dbReference>